<evidence type="ECO:0008006" key="4">
    <source>
        <dbReference type="Google" id="ProtNLM"/>
    </source>
</evidence>
<reference evidence="2 3" key="1">
    <citation type="journal article" date="2021" name="Int. J. Syst. Evol. Microbiol.">
        <title>Clostridium zeae sp. nov., isolated from corn silage.</title>
        <authorList>
            <person name="Kobayashi H."/>
            <person name="Tanizawa Y."/>
            <person name="Yagura M."/>
            <person name="Sakamoto M."/>
            <person name="Ohkuma M."/>
            <person name="Tohno M."/>
        </authorList>
    </citation>
    <scope>NUCLEOTIDE SEQUENCE [LARGE SCALE GENOMIC DNA]</scope>
    <source>
        <strain evidence="2 3">CSC2</strain>
    </source>
</reference>
<dbReference type="SUPFAM" id="SSF88713">
    <property type="entry name" value="Glycoside hydrolase/deacetylase"/>
    <property type="match status" value="1"/>
</dbReference>
<keyword evidence="1" id="KW-1133">Transmembrane helix</keyword>
<accession>A0ABQ1EAN9</accession>
<evidence type="ECO:0000313" key="3">
    <source>
        <dbReference type="Proteomes" id="UP000663802"/>
    </source>
</evidence>
<sequence length="458" mass="52769">MQWNSKTLIFSFISLILIVLLSYNILVYFNFIKTNTNKTNYSILLTKNNFKSSYTPKINFSDRHISEINDVNLSILGRTSIPHIPMILKSQRYYIPLNFISEKLNYTVDNSSGSLIISNNSDKIFLTENSYEKNSKKGSLRGNLINYNNTFYISISDIEVIFDLIAVFNFENKKINLIPNDVKAPNESSSLYNHKIALIRFEDFGCGYSNIVDKNQTKIKIMSNLLYSNGMKFHVSWIPRFKVPLSNFDNDLLTKDDIINVGFVNVLDYMLNKGGEIGLHGYSHQSGNVASGTGEDMSKDTNSTEVETRAVIEKGIDTASALNIPISYYESPHYRATMDQKKIISNYFQFLYEHYDYSKKDNIYKTDDNHLFVPTPLGRISDTVKDTQRIIDKFNEGNPDVLKSFYYHPSTEIDYIDFETNDNKLNINYNPDSPLQRIVKTLKNNKYTSLHIDELIDK</sequence>
<comment type="caution">
    <text evidence="2">The sequence shown here is derived from an EMBL/GenBank/DDBJ whole genome shotgun (WGS) entry which is preliminary data.</text>
</comment>
<keyword evidence="1" id="KW-0812">Transmembrane</keyword>
<dbReference type="InterPro" id="IPR011330">
    <property type="entry name" value="Glyco_hydro/deAcase_b/a-brl"/>
</dbReference>
<organism evidence="2 3">
    <name type="scientific">Clostridium zeae</name>
    <dbReference type="NCBI Taxonomy" id="2759022"/>
    <lineage>
        <taxon>Bacteria</taxon>
        <taxon>Bacillati</taxon>
        <taxon>Bacillota</taxon>
        <taxon>Clostridia</taxon>
        <taxon>Eubacteriales</taxon>
        <taxon>Clostridiaceae</taxon>
        <taxon>Clostridium</taxon>
    </lineage>
</organism>
<keyword evidence="1" id="KW-0472">Membrane</keyword>
<evidence type="ECO:0000256" key="1">
    <source>
        <dbReference type="SAM" id="Phobius"/>
    </source>
</evidence>
<feature type="transmembrane region" description="Helical" evidence="1">
    <location>
        <begin position="7"/>
        <end position="29"/>
    </location>
</feature>
<gene>
    <name evidence="2" type="ORF">CSC2_22650</name>
</gene>
<dbReference type="Pfam" id="PF10096">
    <property type="entry name" value="DUF2334"/>
    <property type="match status" value="1"/>
</dbReference>
<proteinExistence type="predicted"/>
<name>A0ABQ1EAN9_9CLOT</name>
<dbReference type="RefSeq" id="WP_206870036.1">
    <property type="nucleotide sequence ID" value="NZ_BMBA01000002.1"/>
</dbReference>
<keyword evidence="3" id="KW-1185">Reference proteome</keyword>
<protein>
    <recommendedName>
        <fullName evidence="4">Copper amine oxidase-like N-terminal domain-containing protein</fullName>
    </recommendedName>
</protein>
<evidence type="ECO:0000313" key="2">
    <source>
        <dbReference type="EMBL" id="GFZ31739.1"/>
    </source>
</evidence>
<dbReference type="InterPro" id="IPR018763">
    <property type="entry name" value="DUF2334"/>
</dbReference>
<dbReference type="EMBL" id="BMBA01000002">
    <property type="protein sequence ID" value="GFZ31739.1"/>
    <property type="molecule type" value="Genomic_DNA"/>
</dbReference>
<dbReference type="Proteomes" id="UP000663802">
    <property type="component" value="Unassembled WGS sequence"/>
</dbReference>